<comment type="caution">
    <text evidence="1">The sequence shown here is derived from an EMBL/GenBank/DDBJ whole genome shotgun (WGS) entry which is preliminary data.</text>
</comment>
<dbReference type="RefSeq" id="WP_381082700.1">
    <property type="nucleotide sequence ID" value="NZ_JBHUDX010000041.1"/>
</dbReference>
<sequence length="194" mass="21182">MEVLRADLHKLLAAYRESDHALASTAPRPRVRVSGNRPAKGIVLDERIVALRAQIAETLASWARLVVDEARSPKPDRCEVACLVHFLSRHVDWLAAHPAAADFNDEISRLLESCNTVLGPGAVQRTPIGRCPEPGCSSTLEVVTRTDSGQPPRQIVCESGHALPPREWLRFMGRFPTTMSQNGSLPLAAEGARP</sequence>
<protein>
    <submittedName>
        <fullName evidence="1">Uncharacterized protein</fullName>
    </submittedName>
</protein>
<reference evidence="2" key="1">
    <citation type="journal article" date="2019" name="Int. J. Syst. Evol. Microbiol.">
        <title>The Global Catalogue of Microorganisms (GCM) 10K type strain sequencing project: providing services to taxonomists for standard genome sequencing and annotation.</title>
        <authorList>
            <consortium name="The Broad Institute Genomics Platform"/>
            <consortium name="The Broad Institute Genome Sequencing Center for Infectious Disease"/>
            <person name="Wu L."/>
            <person name="Ma J."/>
        </authorList>
    </citation>
    <scope>NUCLEOTIDE SEQUENCE [LARGE SCALE GENOMIC DNA]</scope>
    <source>
        <strain evidence="2">CGMCC 1.12470</strain>
    </source>
</reference>
<dbReference type="EMBL" id="JBHUDX010000041">
    <property type="protein sequence ID" value="MFD1659498.1"/>
    <property type="molecule type" value="Genomic_DNA"/>
</dbReference>
<evidence type="ECO:0000313" key="1">
    <source>
        <dbReference type="EMBL" id="MFD1659498.1"/>
    </source>
</evidence>
<keyword evidence="2" id="KW-1185">Reference proteome</keyword>
<evidence type="ECO:0000313" key="2">
    <source>
        <dbReference type="Proteomes" id="UP001597261"/>
    </source>
</evidence>
<dbReference type="Proteomes" id="UP001597261">
    <property type="component" value="Unassembled WGS sequence"/>
</dbReference>
<proteinExistence type="predicted"/>
<name>A0ABW4ISH0_9ACTN</name>
<accession>A0ABW4ISH0</accession>
<gene>
    <name evidence="1" type="ORF">ACFSL4_15120</name>
</gene>
<organism evidence="1 2">
    <name type="scientific">Streptomyces caeni</name>
    <dbReference type="NCBI Taxonomy" id="2307231"/>
    <lineage>
        <taxon>Bacteria</taxon>
        <taxon>Bacillati</taxon>
        <taxon>Actinomycetota</taxon>
        <taxon>Actinomycetes</taxon>
        <taxon>Kitasatosporales</taxon>
        <taxon>Streptomycetaceae</taxon>
        <taxon>Streptomyces</taxon>
    </lineage>
</organism>